<gene>
    <name evidence="1" type="ORF">AUC44_02290</name>
</gene>
<keyword evidence="2" id="KW-1185">Reference proteome</keyword>
<dbReference type="EMBL" id="CP013910">
    <property type="protein sequence ID" value="ALW87869.1"/>
    <property type="molecule type" value="Genomic_DNA"/>
</dbReference>
<dbReference type="RefSeq" id="WP_062157212.1">
    <property type="nucleotide sequence ID" value="NZ_CP013910.1"/>
</dbReference>
<organism evidence="1 2">
    <name type="scientific">Deinococcus actinosclerus</name>
    <dbReference type="NCBI Taxonomy" id="1768108"/>
    <lineage>
        <taxon>Bacteria</taxon>
        <taxon>Thermotogati</taxon>
        <taxon>Deinococcota</taxon>
        <taxon>Deinococci</taxon>
        <taxon>Deinococcales</taxon>
        <taxon>Deinococcaceae</taxon>
        <taxon>Deinococcus</taxon>
    </lineage>
</organism>
<evidence type="ECO:0000313" key="2">
    <source>
        <dbReference type="Proteomes" id="UP000060071"/>
    </source>
</evidence>
<sequence>MAEAVLTNTNANFQAFQQATTYAQQRAQAAENARAAIVALIPDAQAAANAKADALVAAGAKADALVAAGAKSNAVAAAALLPDLRAARLAAIATAGLIAYEGGITPPSRPVPGCTAS</sequence>
<evidence type="ECO:0000313" key="1">
    <source>
        <dbReference type="EMBL" id="ALW87869.1"/>
    </source>
</evidence>
<proteinExistence type="predicted"/>
<dbReference type="Proteomes" id="UP000060071">
    <property type="component" value="Chromosome"/>
</dbReference>
<reference evidence="1 2" key="1">
    <citation type="submission" date="2015-12" db="EMBL/GenBank/DDBJ databases">
        <authorList>
            <person name="Kim M.K."/>
            <person name="Srinivasan S."/>
            <person name="Lee J.-J."/>
            <person name="Kim K."/>
        </authorList>
    </citation>
    <scope>NUCLEOTIDE SEQUENCE [LARGE SCALE GENOMIC DNA]</scope>
    <source>
        <strain evidence="1 2">BM2</strain>
    </source>
</reference>
<protein>
    <submittedName>
        <fullName evidence="1">Uncharacterized protein</fullName>
    </submittedName>
</protein>
<name>A0ABN4K4S6_9DEIO</name>
<accession>A0ABN4K4S6</accession>